<dbReference type="PROSITE" id="PS50051">
    <property type="entry name" value="MCM_2"/>
    <property type="match status" value="1"/>
</dbReference>
<dbReference type="InterPro" id="IPR000523">
    <property type="entry name" value="Mg_chelatse_chII-like_cat_dom"/>
</dbReference>
<accession>A0A0U3B4P8</accession>
<dbReference type="GO" id="GO:0006508">
    <property type="term" value="P:proteolysis"/>
    <property type="evidence" value="ECO:0007669"/>
    <property type="project" value="UniProtKB-KW"/>
</dbReference>
<dbReference type="RefSeq" id="WP_062483725.1">
    <property type="nucleotide sequence ID" value="NZ_CP013650.1"/>
</dbReference>
<sequence length="506" mass="55026">MSIAIAHTRACVGVEAPPIRVEVHLANGLPAFNIVGLPEASVRESRDRVRSALINSGFEFPARRITVNLAPADLPKDGGRFDLAIAIGIIAAGGQIPQSALDCHELTGELALTGELRAIQGALPLAYATYKQNRSLILPQQNTTEAALIRQARLYPASQLLEVYHHLIGQQVLPLAEPSAATLTTESSVPLDLRDIVGQSAAKRALEIAAAGGHNLLFTGPPGTGKTMLANRLTAILPPMTEEEALQTAAVYSIAGKPVDPAAWLQRPFRHPHHTSSAVALVGGGSIPRPGEISLAHNGVLFLDELPEFERKVLDVLREPLESGQVSISRAARQANFPARFQLVAAMNPSPTGSSEDKRSNPEQILRYLNRISGPFLDRIDLQVDVPKLPSGQFAEQLKDKGDSSEIVRIRVQKARDRQMQRAGKANALLDNHELERDCVLAGTDRQFLVSTSERLGLSIRTFHRILKVSRTIADLDGQLQIDRSHIAEALQYRSFDRLLNQLLSQ</sequence>
<dbReference type="InterPro" id="IPR003593">
    <property type="entry name" value="AAA+_ATPase"/>
</dbReference>
<dbReference type="SMART" id="SM00382">
    <property type="entry name" value="AAA"/>
    <property type="match status" value="1"/>
</dbReference>
<dbReference type="NCBIfam" id="NF007365">
    <property type="entry name" value="PRK09862.1"/>
    <property type="match status" value="1"/>
</dbReference>
<dbReference type="Pfam" id="PF13541">
    <property type="entry name" value="ChlI"/>
    <property type="match status" value="1"/>
</dbReference>
<evidence type="ECO:0000313" key="5">
    <source>
        <dbReference type="EMBL" id="ALT00201.1"/>
    </source>
</evidence>
<keyword evidence="6" id="KW-1185">Reference proteome</keyword>
<dbReference type="InterPro" id="IPR014721">
    <property type="entry name" value="Ribsml_uS5_D2-typ_fold_subgr"/>
</dbReference>
<dbReference type="InterPro" id="IPR045006">
    <property type="entry name" value="CHLI-like"/>
</dbReference>
<dbReference type="Gene3D" id="3.30.230.10">
    <property type="match status" value="1"/>
</dbReference>
<dbReference type="GO" id="GO:0008233">
    <property type="term" value="F:peptidase activity"/>
    <property type="evidence" value="ECO:0007669"/>
    <property type="project" value="UniProtKB-KW"/>
</dbReference>
<dbReference type="InterPro" id="IPR025158">
    <property type="entry name" value="Mg_chelat-rel_C"/>
</dbReference>
<name>A0A0U3B4P8_9ALTE</name>
<gene>
    <name evidence="5" type="ORF">AT746_19305</name>
</gene>
<dbReference type="GO" id="GO:0003677">
    <property type="term" value="F:DNA binding"/>
    <property type="evidence" value="ECO:0007669"/>
    <property type="project" value="InterPro"/>
</dbReference>
<dbReference type="NCBIfam" id="TIGR00368">
    <property type="entry name" value="YifB family Mg chelatase-like AAA ATPase"/>
    <property type="match status" value="1"/>
</dbReference>
<dbReference type="KEGG" id="lal:AT746_19305"/>
<reference evidence="5 6" key="1">
    <citation type="submission" date="2015-12" db="EMBL/GenBank/DDBJ databases">
        <title>Complete genome of Lacimicrobium alkaliphilum KCTC 32984.</title>
        <authorList>
            <person name="Kim S.-G."/>
            <person name="Lee Y.-J."/>
        </authorList>
    </citation>
    <scope>NUCLEOTIDE SEQUENCE [LARGE SCALE GENOMIC DNA]</scope>
    <source>
        <strain evidence="5 6">YelD216</strain>
    </source>
</reference>
<dbReference type="PANTHER" id="PTHR32039:SF7">
    <property type="entry name" value="COMPETENCE PROTEIN COMM"/>
    <property type="match status" value="1"/>
</dbReference>
<evidence type="ECO:0000256" key="1">
    <source>
        <dbReference type="ARBA" id="ARBA00006354"/>
    </source>
</evidence>
<proteinExistence type="inferred from homology"/>
<evidence type="ECO:0000313" key="6">
    <source>
        <dbReference type="Proteomes" id="UP000068447"/>
    </source>
</evidence>
<dbReference type="InterPro" id="IPR001208">
    <property type="entry name" value="MCM_dom"/>
</dbReference>
<dbReference type="EMBL" id="CP013650">
    <property type="protein sequence ID" value="ALT00201.1"/>
    <property type="molecule type" value="Genomic_DNA"/>
</dbReference>
<feature type="domain" description="MCM C-terminal AAA(+) ATPase" evidence="4">
    <location>
        <begin position="291"/>
        <end position="349"/>
    </location>
</feature>
<keyword evidence="5" id="KW-0645">Protease</keyword>
<dbReference type="SUPFAM" id="SSF54211">
    <property type="entry name" value="Ribosomal protein S5 domain 2-like"/>
    <property type="match status" value="1"/>
</dbReference>
<evidence type="ECO:0000256" key="3">
    <source>
        <dbReference type="ARBA" id="ARBA00022840"/>
    </source>
</evidence>
<dbReference type="Proteomes" id="UP000068447">
    <property type="component" value="Chromosome"/>
</dbReference>
<dbReference type="STRING" id="1526571.AT746_19305"/>
<dbReference type="GO" id="GO:0005524">
    <property type="term" value="F:ATP binding"/>
    <property type="evidence" value="ECO:0007669"/>
    <property type="project" value="UniProtKB-KW"/>
</dbReference>
<keyword evidence="2" id="KW-0547">Nucleotide-binding</keyword>
<organism evidence="5 6">
    <name type="scientific">Lacimicrobium alkaliphilum</name>
    <dbReference type="NCBI Taxonomy" id="1526571"/>
    <lineage>
        <taxon>Bacteria</taxon>
        <taxon>Pseudomonadati</taxon>
        <taxon>Pseudomonadota</taxon>
        <taxon>Gammaproteobacteria</taxon>
        <taxon>Alteromonadales</taxon>
        <taxon>Alteromonadaceae</taxon>
        <taxon>Lacimicrobium</taxon>
    </lineage>
</organism>
<dbReference type="OrthoDB" id="9813147at2"/>
<dbReference type="SUPFAM" id="SSF52540">
    <property type="entry name" value="P-loop containing nucleoside triphosphate hydrolases"/>
    <property type="match status" value="1"/>
</dbReference>
<dbReference type="Pfam" id="PF13335">
    <property type="entry name" value="Mg_chelatase_C"/>
    <property type="match status" value="1"/>
</dbReference>
<evidence type="ECO:0000256" key="2">
    <source>
        <dbReference type="ARBA" id="ARBA00022741"/>
    </source>
</evidence>
<dbReference type="InterPro" id="IPR027417">
    <property type="entry name" value="P-loop_NTPase"/>
</dbReference>
<keyword evidence="3" id="KW-0067">ATP-binding</keyword>
<comment type="similarity">
    <text evidence="1">Belongs to the Mg-chelatase subunits D/I family. ComM subfamily.</text>
</comment>
<evidence type="ECO:0000259" key="4">
    <source>
        <dbReference type="PROSITE" id="PS50051"/>
    </source>
</evidence>
<protein>
    <submittedName>
        <fullName evidence="5">ATP-dependent protease</fullName>
    </submittedName>
</protein>
<keyword evidence="5" id="KW-0378">Hydrolase</keyword>
<dbReference type="Pfam" id="PF01078">
    <property type="entry name" value="Mg_chelatase"/>
    <property type="match status" value="1"/>
</dbReference>
<dbReference type="AlphaFoldDB" id="A0A0U3B4P8"/>
<dbReference type="InterPro" id="IPR004482">
    <property type="entry name" value="Mg_chelat-rel"/>
</dbReference>
<dbReference type="Gene3D" id="3.40.50.300">
    <property type="entry name" value="P-loop containing nucleotide triphosphate hydrolases"/>
    <property type="match status" value="1"/>
</dbReference>
<dbReference type="InterPro" id="IPR020568">
    <property type="entry name" value="Ribosomal_Su5_D2-typ_SF"/>
</dbReference>
<dbReference type="PANTHER" id="PTHR32039">
    <property type="entry name" value="MAGNESIUM-CHELATASE SUBUNIT CHLI"/>
    <property type="match status" value="1"/>
</dbReference>
<dbReference type="PRINTS" id="PR01657">
    <property type="entry name" value="MCMFAMILY"/>
</dbReference>